<dbReference type="InParanoid" id="A0A2R5GIA7"/>
<feature type="compositionally biased region" description="Basic and acidic residues" evidence="1">
    <location>
        <begin position="125"/>
        <end position="143"/>
    </location>
</feature>
<feature type="compositionally biased region" description="Basic and acidic residues" evidence="1">
    <location>
        <begin position="104"/>
        <end position="116"/>
    </location>
</feature>
<keyword evidence="3" id="KW-1185">Reference proteome</keyword>
<protein>
    <submittedName>
        <fullName evidence="2">Uncharacterized protein</fullName>
    </submittedName>
</protein>
<organism evidence="2 3">
    <name type="scientific">Hondaea fermentalgiana</name>
    <dbReference type="NCBI Taxonomy" id="2315210"/>
    <lineage>
        <taxon>Eukaryota</taxon>
        <taxon>Sar</taxon>
        <taxon>Stramenopiles</taxon>
        <taxon>Bigyra</taxon>
        <taxon>Labyrinthulomycetes</taxon>
        <taxon>Thraustochytrida</taxon>
        <taxon>Thraustochytriidae</taxon>
        <taxon>Hondaea</taxon>
    </lineage>
</organism>
<evidence type="ECO:0000313" key="2">
    <source>
        <dbReference type="EMBL" id="GBG30049.1"/>
    </source>
</evidence>
<dbReference type="AlphaFoldDB" id="A0A2R5GIA7"/>
<evidence type="ECO:0000256" key="1">
    <source>
        <dbReference type="SAM" id="MobiDB-lite"/>
    </source>
</evidence>
<sequence>MGYAEENAQLGAKADELAAQKDIVASQTGHMKNSKAGAAQLAEDQLAGTTDFVETQALENEGSKREEGSLAQSAADRNAPVGDKKKILETLPADDTARAFPETVKPENVQEKDTFKGEPQALDSQIKELEEAQQEKERKRAVAGDKATLMQGVKPSVPSGAPDSDKVDAAKKAMADGADGKEGNYLNDPLDKEHAAKEAAATLQ</sequence>
<feature type="region of interest" description="Disordered" evidence="1">
    <location>
        <begin position="50"/>
        <end position="204"/>
    </location>
</feature>
<accession>A0A2R5GIA7</accession>
<name>A0A2R5GIA7_9STRA</name>
<comment type="caution">
    <text evidence="2">The sequence shown here is derived from an EMBL/GenBank/DDBJ whole genome shotgun (WGS) entry which is preliminary data.</text>
</comment>
<dbReference type="Proteomes" id="UP000241890">
    <property type="component" value="Unassembled WGS sequence"/>
</dbReference>
<proteinExistence type="predicted"/>
<evidence type="ECO:0000313" key="3">
    <source>
        <dbReference type="Proteomes" id="UP000241890"/>
    </source>
</evidence>
<reference evidence="2 3" key="1">
    <citation type="submission" date="2017-12" db="EMBL/GenBank/DDBJ databases">
        <title>Sequencing, de novo assembly and annotation of complete genome of a new Thraustochytrid species, strain FCC1311.</title>
        <authorList>
            <person name="Sedici K."/>
            <person name="Godart F."/>
            <person name="Aiese Cigliano R."/>
            <person name="Sanseverino W."/>
            <person name="Barakat M."/>
            <person name="Ortet P."/>
            <person name="Marechal E."/>
            <person name="Cagnac O."/>
            <person name="Amato A."/>
        </authorList>
    </citation>
    <scope>NUCLEOTIDE SEQUENCE [LARGE SCALE GENOMIC DNA]</scope>
</reference>
<gene>
    <name evidence="2" type="ORF">FCC1311_062692</name>
</gene>
<feature type="compositionally biased region" description="Basic and acidic residues" evidence="1">
    <location>
        <begin position="163"/>
        <end position="182"/>
    </location>
</feature>
<dbReference type="EMBL" id="BEYU01000070">
    <property type="protein sequence ID" value="GBG30049.1"/>
    <property type="molecule type" value="Genomic_DNA"/>
</dbReference>